<dbReference type="Pfam" id="PF12897">
    <property type="entry name" value="Asp_aminotransf"/>
    <property type="match status" value="1"/>
</dbReference>
<evidence type="ECO:0000313" key="1">
    <source>
        <dbReference type="EMBL" id="MCY1713157.1"/>
    </source>
</evidence>
<dbReference type="Proteomes" id="UP001082703">
    <property type="component" value="Unassembled WGS sequence"/>
</dbReference>
<proteinExistence type="predicted"/>
<dbReference type="InterPro" id="IPR024551">
    <property type="entry name" value="AspAT_Ic"/>
</dbReference>
<dbReference type="InterPro" id="IPR015424">
    <property type="entry name" value="PyrdxlP-dep_Trfase"/>
</dbReference>
<keyword evidence="1" id="KW-0032">Aminotransferase</keyword>
<protein>
    <submittedName>
        <fullName evidence="1">Aminotransferase class I/II-fold pyridoxal phosphate-dependent enzyme</fullName>
    </submittedName>
</protein>
<dbReference type="EMBL" id="JAPOHA010000002">
    <property type="protein sequence ID" value="MCY1713157.1"/>
    <property type="molecule type" value="Genomic_DNA"/>
</dbReference>
<comment type="caution">
    <text evidence="1">The sequence shown here is derived from an EMBL/GenBank/DDBJ whole genome shotgun (WGS) entry which is preliminary data.</text>
</comment>
<name>A0ABT4BQI8_9FIRM</name>
<accession>A0ABT4BQI8</accession>
<dbReference type="PANTHER" id="PTHR43799">
    <property type="entry name" value="AMINOTRANSFERASE, PUTATIVE-RELATED"/>
    <property type="match status" value="1"/>
</dbReference>
<gene>
    <name evidence="1" type="ORF">OUY18_02665</name>
</gene>
<keyword evidence="1" id="KW-0808">Transferase</keyword>
<evidence type="ECO:0000313" key="2">
    <source>
        <dbReference type="Proteomes" id="UP001082703"/>
    </source>
</evidence>
<dbReference type="SUPFAM" id="SSF53383">
    <property type="entry name" value="PLP-dependent transferases"/>
    <property type="match status" value="1"/>
</dbReference>
<sequence>MLDFASMSEKELSQVRADLQERYNRFKAKGLKLNMARGKPETEQLKLSMGMLDALNSASDLYASTGEDCRNYGMPYGLPEMRELFSKLMGVEASNIIAGGNSSLNMMFDTVSCAMTHGFSGCQPWGKQGPVKFLCPSPGYDRHFAITEYFGFELLTVPMLPTGPDMDVVEKLVSNDETVKGVWCVPKYSNPEGITYSDETVRRFAALKPAAKDFRIFWDNAYCVHDLTDTPDQLLNLWLECKKAGNEDLPIFFVSTSKISFPGAGVAALGASDSNLAVLKEYFSYQTIGPDKLNQLRHLYFFKNYDGVMEQMKKHRRLIAPKFKAVIDKLESELGGKGVARWTHPNGGYFISVDVLNGCAKRVVSLCKEAGVTLTGAGATFPYGKDPNDSNIRVAPTYPPVAELQVAMDLFCICVQLAAAEKLLNP</sequence>
<dbReference type="Gene3D" id="3.40.640.10">
    <property type="entry name" value="Type I PLP-dependent aspartate aminotransferase-like (Major domain)"/>
    <property type="match status" value="1"/>
</dbReference>
<dbReference type="CDD" id="cd00609">
    <property type="entry name" value="AAT_like"/>
    <property type="match status" value="1"/>
</dbReference>
<dbReference type="InterPro" id="IPR015421">
    <property type="entry name" value="PyrdxlP-dep_Trfase_major"/>
</dbReference>
<dbReference type="Gene3D" id="3.90.1150.10">
    <property type="entry name" value="Aspartate Aminotransferase, domain 1"/>
    <property type="match status" value="1"/>
</dbReference>
<organism evidence="1 2">
    <name type="scientific">Caproiciproducens galactitolivorans</name>
    <dbReference type="NCBI Taxonomy" id="642589"/>
    <lineage>
        <taxon>Bacteria</taxon>
        <taxon>Bacillati</taxon>
        <taxon>Bacillota</taxon>
        <taxon>Clostridia</taxon>
        <taxon>Eubacteriales</taxon>
        <taxon>Acutalibacteraceae</taxon>
        <taxon>Caproiciproducens</taxon>
    </lineage>
</organism>
<dbReference type="GO" id="GO:0008483">
    <property type="term" value="F:transaminase activity"/>
    <property type="evidence" value="ECO:0007669"/>
    <property type="project" value="UniProtKB-KW"/>
</dbReference>
<dbReference type="InterPro" id="IPR015422">
    <property type="entry name" value="PyrdxlP-dep_Trfase_small"/>
</dbReference>
<dbReference type="PANTHER" id="PTHR43799:SF1">
    <property type="entry name" value="ASPARTATE AMINOTRANSFERASE"/>
    <property type="match status" value="1"/>
</dbReference>
<keyword evidence="2" id="KW-1185">Reference proteome</keyword>
<reference evidence="1 2" key="1">
    <citation type="submission" date="2022-11" db="EMBL/GenBank/DDBJ databases">
        <authorList>
            <person name="Caiyu Z."/>
        </authorList>
    </citation>
    <scope>NUCLEOTIDE SEQUENCE [LARGE SCALE GENOMIC DNA]</scope>
    <source>
        <strain evidence="1 2">YR-4</strain>
    </source>
</reference>